<dbReference type="OrthoDB" id="6287635at2759"/>
<dbReference type="PANTHER" id="PTHR48125">
    <property type="entry name" value="LP07818P1"/>
    <property type="match status" value="1"/>
</dbReference>
<feature type="region of interest" description="Disordered" evidence="1">
    <location>
        <begin position="1781"/>
        <end position="1858"/>
    </location>
</feature>
<keyword evidence="2" id="KW-1185">Reference proteome</keyword>
<feature type="compositionally biased region" description="Low complexity" evidence="1">
    <location>
        <begin position="648"/>
        <end position="657"/>
    </location>
</feature>
<feature type="compositionally biased region" description="Basic and acidic residues" evidence="1">
    <location>
        <begin position="688"/>
        <end position="698"/>
    </location>
</feature>
<feature type="compositionally biased region" description="Low complexity" evidence="1">
    <location>
        <begin position="1671"/>
        <end position="1681"/>
    </location>
</feature>
<feature type="compositionally biased region" description="Low complexity" evidence="1">
    <location>
        <begin position="578"/>
        <end position="588"/>
    </location>
</feature>
<dbReference type="PANTHER" id="PTHR48125:SF12">
    <property type="entry name" value="AT HOOK TRANSCRIPTION FACTOR FAMILY-RELATED"/>
    <property type="match status" value="1"/>
</dbReference>
<evidence type="ECO:0000313" key="3">
    <source>
        <dbReference type="RefSeq" id="XP_034119553.1"/>
    </source>
</evidence>
<feature type="compositionally biased region" description="Gly residues" evidence="1">
    <location>
        <begin position="1783"/>
        <end position="1795"/>
    </location>
</feature>
<feature type="compositionally biased region" description="Polar residues" evidence="1">
    <location>
        <begin position="705"/>
        <end position="725"/>
    </location>
</feature>
<feature type="compositionally biased region" description="Pro residues" evidence="1">
    <location>
        <begin position="1350"/>
        <end position="1395"/>
    </location>
</feature>
<feature type="region of interest" description="Disordered" evidence="1">
    <location>
        <begin position="102"/>
        <end position="149"/>
    </location>
</feature>
<dbReference type="Proteomes" id="UP000515160">
    <property type="component" value="Chromosome X"/>
</dbReference>
<feature type="compositionally biased region" description="Basic residues" evidence="1">
    <location>
        <begin position="120"/>
        <end position="129"/>
    </location>
</feature>
<feature type="compositionally biased region" description="Basic and acidic residues" evidence="1">
    <location>
        <begin position="962"/>
        <end position="989"/>
    </location>
</feature>
<feature type="region of interest" description="Disordered" evidence="1">
    <location>
        <begin position="1214"/>
        <end position="1268"/>
    </location>
</feature>
<feature type="region of interest" description="Disordered" evidence="1">
    <location>
        <begin position="927"/>
        <end position="993"/>
    </location>
</feature>
<sequence length="1872" mass="200831">MESIVLHSDIARLVLGYLVNNNLKRAAQTLCRTSPHLVQEFNAFRQGLLPHNFLNGGLEEMIREHVKINTLVTNAMLKLPLERRMRLQQMKLSERLSELLHQEKNTPHSSWRNNTTANTNKKRKRRRMRGQTDEESQQQLPHYDSKRPRLLAPHLYCSIERSHRLHSADNESLDSSSSGSNHTDNCNSDASSADEALPFHGSGHGPKNNSTPRTGTSRTNDSAELIMMPMPQAMPELTQAIMTNEDFQQKLLENINVALQSVTVHAPTPESINSEAVLDDLVKNILEATEKDPSFDRVLQEVVGTPAPTNVGEQQQPAGATLETPELAAAEPPQTPLIIRNAVAAVANAGGDGNGNGNAVIQLNANTSLDQVVDPNFSISKLIVINSNESAQKQQQQLHQHQQLQQQLQQQLATGAASVNLSITTENLINYNDAGGGGGGGGDGEAAASGTIQTTSNQVCVDTTNGQLTFPMIFSSNDGIFSHLPLLVNNEWLAQQLRSDVFEIPLTEPITVSASQLPNSIIINSAVKQSSSHQPLPPAAVEPPVQLIEEEPQPPPPSTAAATSAAAAVHKSVERKAAPANANGIPPASLDSSRVVLERVTPSTAGIVNVKAFRSLSTPRKRTSHVRTLNFSPKAITHAMQQTPVSTRRAQLQQQQLQRREQLKALREQQQQSQPVQTEQQPELAKQAPEEKPVHIKSVEILPSFGSSPTHSKPSTSADVSANESGNSCLPPLFAMEEGSNQTVIKAVVVVAKQTKGSTATPKRKQKRRAAVKACKRIISQSTVPEEAQQQQKEQQQQPQQLDVKLEQQEQPDVGTSLDDSKENQRGSQHVEEEDDDDQTDLMAAWQRQMHGTSTDLEQRLREINAKRQEQFKGPQRTRRRTAAGKKKGGGGGTPLAPKQKKLKVTLSAKKKKLQAGQTVGKATTTIKITTPQKTKKIVESKEPPRESNREEQDKQQLQGEKNAHKVSIIEEPAKQLKTEKEQLPEKTAKQVTTTTTTTATATIAIATVDQVPSSMEMLLETPFKMLLSQSDDGVPPTPGPAALLLPPTLDTPYAKLLPSTSFLFGSDTKSILDTPMLTAITPGTRLSGATPFGHSLGTPHSTAKTDYSSGSSYYRPDEAEHTDTNAQCSLQPARASPATTTIAPEPIKVSAVSAFELHAERLPVEPTVLRRVRSFGTEAVDSAEGAVAALPDNVAEPGPHYKLVSGLPDAVVDNSSSSSCASSSTYSSSSSSSSSSGSGSSTDSSSNSSATSATSRRAASQVAPGGVALPTAKTMQLLDMENLSDISSTEDEEWLKAAAAAATEPPLAIDNEPQQLVSQDGEVRYPLRNWLTPSKDATKDANTSGEMAPPAPKTKPANPPPPPPPPPPELPAAAVKPPPPPSPPPSAPPPPVNPPAARTPTPPPPPTPAPSAAEDKLKQQLVMEQRRQELAKVRERVKAKVKQQVSPKPRVRKVNKKLSNMRENAKLSQPPSQSSKTSNGKSPRKETPPTVKTAATTGASAVTTVLTTSSATTAVAIPKPTEAIAKSGNEPSTNCSSDLDPALLMALNLSAKKQQQQQPKVGRVAVQIAAQPAPALGAAQRRGRPKKAPNVEPTRCCTRRSTRLIDNKTPGPEETSPEPPPKLTKALTNVKVTKKPAKKRAEARLEPSQPLATLAEAQTTQKSPEPQTLPSTSAATTAPAASPDYELDMCLSSSHVENTFSFSYADNGSKPTEPVERQPASYFESYQMRLMIDNEMHNVRMTSPQLIYQHSGNGGEDNGANAAANSAAIRNIPKKRIVRYTSGGGGGAGEGGGTTNRDEAKDEKQVKPVATSTPLGNNSQAPESGQRDENDLEVAKINAPMKPNSGEDQEPHDAGVQIEDIESILSHLHGT</sequence>
<feature type="compositionally biased region" description="Low complexity" evidence="1">
    <location>
        <begin position="784"/>
        <end position="803"/>
    </location>
</feature>
<feature type="compositionally biased region" description="Low complexity" evidence="1">
    <location>
        <begin position="1491"/>
        <end position="1517"/>
    </location>
</feature>
<feature type="compositionally biased region" description="Polar residues" evidence="1">
    <location>
        <begin position="207"/>
        <end position="219"/>
    </location>
</feature>
<dbReference type="CTD" id="360145"/>
<feature type="compositionally biased region" description="Basic and acidic residues" evidence="1">
    <location>
        <begin position="658"/>
        <end position="667"/>
    </location>
</feature>
<evidence type="ECO:0000313" key="2">
    <source>
        <dbReference type="Proteomes" id="UP000515160"/>
    </source>
</evidence>
<dbReference type="GeneID" id="117578243"/>
<feature type="compositionally biased region" description="Basic and acidic residues" evidence="1">
    <location>
        <begin position="937"/>
        <end position="955"/>
    </location>
</feature>
<feature type="compositionally biased region" description="Low complexity" evidence="1">
    <location>
        <begin position="559"/>
        <end position="568"/>
    </location>
</feature>
<protein>
    <submittedName>
        <fullName evidence="3">Nascent polypeptide-associated complex subunit alpha, muscle-specific form</fullName>
    </submittedName>
</protein>
<feature type="compositionally biased region" description="Basic residues" evidence="1">
    <location>
        <begin position="762"/>
        <end position="776"/>
    </location>
</feature>
<feature type="region of interest" description="Disordered" evidence="1">
    <location>
        <begin position="755"/>
        <end position="903"/>
    </location>
</feature>
<dbReference type="RefSeq" id="XP_034119553.1">
    <property type="nucleotide sequence ID" value="XM_034263662.2"/>
</dbReference>
<name>A0A6P8Y0S3_DROAB</name>
<feature type="compositionally biased region" description="Polar residues" evidence="1">
    <location>
        <begin position="1458"/>
        <end position="1482"/>
    </location>
</feature>
<feature type="compositionally biased region" description="Pro residues" evidence="1">
    <location>
        <begin position="1401"/>
        <end position="1410"/>
    </location>
</feature>
<proteinExistence type="predicted"/>
<feature type="region of interest" description="Disordered" evidence="1">
    <location>
        <begin position="1091"/>
        <end position="1119"/>
    </location>
</feature>
<evidence type="ECO:0000256" key="1">
    <source>
        <dbReference type="SAM" id="MobiDB-lite"/>
    </source>
</evidence>
<organism evidence="2 3">
    <name type="scientific">Drosophila albomicans</name>
    <name type="common">Fruit fly</name>
    <dbReference type="NCBI Taxonomy" id="7291"/>
    <lineage>
        <taxon>Eukaryota</taxon>
        <taxon>Metazoa</taxon>
        <taxon>Ecdysozoa</taxon>
        <taxon>Arthropoda</taxon>
        <taxon>Hexapoda</taxon>
        <taxon>Insecta</taxon>
        <taxon>Pterygota</taxon>
        <taxon>Neoptera</taxon>
        <taxon>Endopterygota</taxon>
        <taxon>Diptera</taxon>
        <taxon>Brachycera</taxon>
        <taxon>Muscomorpha</taxon>
        <taxon>Ephydroidea</taxon>
        <taxon>Drosophilidae</taxon>
        <taxon>Drosophila</taxon>
    </lineage>
</organism>
<feature type="compositionally biased region" description="Low complexity" evidence="1">
    <location>
        <begin position="173"/>
        <end position="185"/>
    </location>
</feature>
<dbReference type="SMART" id="SM00667">
    <property type="entry name" value="LisH"/>
    <property type="match status" value="1"/>
</dbReference>
<feature type="compositionally biased region" description="Low complexity" evidence="1">
    <location>
        <begin position="1216"/>
        <end position="1261"/>
    </location>
</feature>
<gene>
    <name evidence="3" type="primary">LOC117578243</name>
</gene>
<feature type="region of interest" description="Disordered" evidence="1">
    <location>
        <begin position="549"/>
        <end position="589"/>
    </location>
</feature>
<accession>A0A6P8Y0S3</accession>
<reference evidence="3" key="1">
    <citation type="submission" date="2025-08" db="UniProtKB">
        <authorList>
            <consortium name="RefSeq"/>
        </authorList>
    </citation>
    <scope>IDENTIFICATION</scope>
    <source>
        <strain evidence="3">15112-1751.03</strain>
        <tissue evidence="3">Whole Adult</tissue>
    </source>
</reference>
<dbReference type="PROSITE" id="PS50896">
    <property type="entry name" value="LISH"/>
    <property type="match status" value="1"/>
</dbReference>
<feature type="compositionally biased region" description="Polar residues" evidence="1">
    <location>
        <begin position="1099"/>
        <end position="1113"/>
    </location>
</feature>
<feature type="compositionally biased region" description="Basic residues" evidence="1">
    <location>
        <begin position="876"/>
        <end position="889"/>
    </location>
</feature>
<feature type="compositionally biased region" description="Basic and acidic residues" evidence="1">
    <location>
        <begin position="1414"/>
        <end position="1439"/>
    </location>
</feature>
<feature type="compositionally biased region" description="Basic and acidic residues" evidence="1">
    <location>
        <begin position="1797"/>
        <end position="1807"/>
    </location>
</feature>
<feature type="compositionally biased region" description="Low complexity" evidence="1">
    <location>
        <begin position="668"/>
        <end position="683"/>
    </location>
</feature>
<feature type="region of interest" description="Disordered" evidence="1">
    <location>
        <begin position="640"/>
        <end position="725"/>
    </location>
</feature>
<feature type="region of interest" description="Disordered" evidence="1">
    <location>
        <begin position="167"/>
        <end position="219"/>
    </location>
</feature>
<dbReference type="InterPro" id="IPR006594">
    <property type="entry name" value="LisH"/>
</dbReference>
<feature type="region of interest" description="Disordered" evidence="1">
    <location>
        <begin position="1306"/>
        <end position="1540"/>
    </location>
</feature>
<feature type="compositionally biased region" description="Basic and acidic residues" evidence="1">
    <location>
        <begin position="819"/>
        <end position="831"/>
    </location>
</feature>
<feature type="compositionally biased region" description="Polar residues" evidence="1">
    <location>
        <begin position="1811"/>
        <end position="1824"/>
    </location>
</feature>
<feature type="compositionally biased region" description="Basic and acidic residues" evidence="1">
    <location>
        <begin position="857"/>
        <end position="871"/>
    </location>
</feature>
<feature type="region of interest" description="Disordered" evidence="1">
    <location>
        <begin position="1575"/>
        <end position="1681"/>
    </location>
</feature>
<feature type="compositionally biased region" description="Polar residues" evidence="1">
    <location>
        <begin position="1657"/>
        <end position="1670"/>
    </location>
</feature>